<dbReference type="GO" id="GO:0009252">
    <property type="term" value="P:peptidoglycan biosynthetic process"/>
    <property type="evidence" value="ECO:0007669"/>
    <property type="project" value="UniProtKB-KW"/>
</dbReference>
<dbReference type="GO" id="GO:0015648">
    <property type="term" value="F:lipid-linked peptidoglycan transporter activity"/>
    <property type="evidence" value="ECO:0007669"/>
    <property type="project" value="TreeGrafter"/>
</dbReference>
<dbReference type="PANTHER" id="PTHR30474">
    <property type="entry name" value="CELL CYCLE PROTEIN"/>
    <property type="match status" value="1"/>
</dbReference>
<evidence type="ECO:0000256" key="10">
    <source>
        <dbReference type="ARBA" id="ARBA00033270"/>
    </source>
</evidence>
<dbReference type="EC" id="2.4.99.28" evidence="14"/>
<dbReference type="Proteomes" id="UP000179059">
    <property type="component" value="Unassembled WGS sequence"/>
</dbReference>
<dbReference type="InterPro" id="IPR018365">
    <property type="entry name" value="Cell_cycle_FtsW-rel_CS"/>
</dbReference>
<feature type="transmembrane region" description="Helical" evidence="16">
    <location>
        <begin position="281"/>
        <end position="302"/>
    </location>
</feature>
<dbReference type="GO" id="GO:0032153">
    <property type="term" value="C:cell division site"/>
    <property type="evidence" value="ECO:0007669"/>
    <property type="project" value="TreeGrafter"/>
</dbReference>
<dbReference type="GO" id="GO:0051301">
    <property type="term" value="P:cell division"/>
    <property type="evidence" value="ECO:0007669"/>
    <property type="project" value="InterPro"/>
</dbReference>
<accession>A0A1G2CB32</accession>
<dbReference type="GO" id="GO:0008360">
    <property type="term" value="P:regulation of cell shape"/>
    <property type="evidence" value="ECO:0007669"/>
    <property type="project" value="UniProtKB-KW"/>
</dbReference>
<keyword evidence="2" id="KW-0328">Glycosyltransferase</keyword>
<evidence type="ECO:0000256" key="4">
    <source>
        <dbReference type="ARBA" id="ARBA00022692"/>
    </source>
</evidence>
<comment type="catalytic activity">
    <reaction evidence="15">
        <text>[GlcNAc-(1-&gt;4)-Mur2Ac(oyl-L-Ala-gamma-D-Glu-L-Lys-D-Ala-D-Ala)](n)-di-trans,octa-cis-undecaprenyl diphosphate + beta-D-GlcNAc-(1-&gt;4)-Mur2Ac(oyl-L-Ala-gamma-D-Glu-L-Lys-D-Ala-D-Ala)-di-trans,octa-cis-undecaprenyl diphosphate = [GlcNAc-(1-&gt;4)-Mur2Ac(oyl-L-Ala-gamma-D-Glu-L-Lys-D-Ala-D-Ala)](n+1)-di-trans,octa-cis-undecaprenyl diphosphate + di-trans,octa-cis-undecaprenyl diphosphate + H(+)</text>
        <dbReference type="Rhea" id="RHEA:23708"/>
        <dbReference type="Rhea" id="RHEA-COMP:9602"/>
        <dbReference type="Rhea" id="RHEA-COMP:9603"/>
        <dbReference type="ChEBI" id="CHEBI:15378"/>
        <dbReference type="ChEBI" id="CHEBI:58405"/>
        <dbReference type="ChEBI" id="CHEBI:60033"/>
        <dbReference type="ChEBI" id="CHEBI:78435"/>
        <dbReference type="EC" id="2.4.99.28"/>
    </reaction>
</comment>
<evidence type="ECO:0000256" key="11">
    <source>
        <dbReference type="ARBA" id="ARBA00038053"/>
    </source>
</evidence>
<evidence type="ECO:0000256" key="2">
    <source>
        <dbReference type="ARBA" id="ARBA00022676"/>
    </source>
</evidence>
<evidence type="ECO:0000256" key="1">
    <source>
        <dbReference type="ARBA" id="ARBA00004141"/>
    </source>
</evidence>
<comment type="similarity">
    <text evidence="11">Belongs to the SEDS family. FtsW subfamily.</text>
</comment>
<keyword evidence="4 16" id="KW-0812">Transmembrane</keyword>
<evidence type="ECO:0000313" key="18">
    <source>
        <dbReference type="Proteomes" id="UP000179059"/>
    </source>
</evidence>
<feature type="transmembrane region" description="Helical" evidence="16">
    <location>
        <begin position="198"/>
        <end position="218"/>
    </location>
</feature>
<keyword evidence="5" id="KW-0133">Cell shape</keyword>
<evidence type="ECO:0000256" key="8">
    <source>
        <dbReference type="ARBA" id="ARBA00023136"/>
    </source>
</evidence>
<evidence type="ECO:0000256" key="6">
    <source>
        <dbReference type="ARBA" id="ARBA00022984"/>
    </source>
</evidence>
<dbReference type="EMBL" id="MHKX01000019">
    <property type="protein sequence ID" value="OGY97979.1"/>
    <property type="molecule type" value="Genomic_DNA"/>
</dbReference>
<feature type="transmembrane region" description="Helical" evidence="16">
    <location>
        <begin position="16"/>
        <end position="37"/>
    </location>
</feature>
<evidence type="ECO:0000256" key="14">
    <source>
        <dbReference type="ARBA" id="ARBA00044770"/>
    </source>
</evidence>
<feature type="transmembrane region" description="Helical" evidence="16">
    <location>
        <begin position="151"/>
        <end position="168"/>
    </location>
</feature>
<comment type="caution">
    <text evidence="17">The sequence shown here is derived from an EMBL/GenBank/DDBJ whole genome shotgun (WGS) entry which is preliminary data.</text>
</comment>
<name>A0A1G2CB32_9BACT</name>
<evidence type="ECO:0000256" key="3">
    <source>
        <dbReference type="ARBA" id="ARBA00022679"/>
    </source>
</evidence>
<comment type="subcellular location">
    <subcellularLocation>
        <location evidence="1">Membrane</location>
        <topology evidence="1">Multi-pass membrane protein</topology>
    </subcellularLocation>
</comment>
<feature type="transmembrane region" description="Helical" evidence="16">
    <location>
        <begin position="314"/>
        <end position="341"/>
    </location>
</feature>
<feature type="transmembrane region" description="Helical" evidence="16">
    <location>
        <begin position="174"/>
        <end position="191"/>
    </location>
</feature>
<dbReference type="GO" id="GO:0005886">
    <property type="term" value="C:plasma membrane"/>
    <property type="evidence" value="ECO:0007669"/>
    <property type="project" value="TreeGrafter"/>
</dbReference>
<evidence type="ECO:0000256" key="9">
    <source>
        <dbReference type="ARBA" id="ARBA00032370"/>
    </source>
</evidence>
<sequence>MKFRRLLGSRSGQHPDYLLLAVIFILVLGGLAVLSSASSDLGEIKVNDSYYYIKHQILYGLLPGLLGFVIAYFLPYRFYRKISLPFLLANLFLLTLIFTKLGVTANGASRWLTLGPVTFQPAEFLKISFILYLAAWFANPSVNRNKNISEGLLPFLIISALTAGLLLAQPATSTVVILLCAAAVIYFIAGAKWKHIGLFALAGVMVITLVTIATPYRLSRVSSFLNRDQDSQGANYHLNQALIALGSGGIFGVGYGQSQSKVSSLPEAMDDSIFAVAGQELGFVGSGVLLALFGLLTFRLFWLARLTRDNFGKLILIGFGTIITFQAVVNVGAISGILPLTGIPLPFLSYGGTALAVFLTMGGIAANISRYT</sequence>
<dbReference type="PANTHER" id="PTHR30474:SF2">
    <property type="entry name" value="PEPTIDOGLYCAN GLYCOSYLTRANSFERASE FTSW-RELATED"/>
    <property type="match status" value="1"/>
</dbReference>
<feature type="transmembrane region" description="Helical" evidence="16">
    <location>
        <begin position="86"/>
        <end position="103"/>
    </location>
</feature>
<evidence type="ECO:0000256" key="12">
    <source>
        <dbReference type="ARBA" id="ARBA00041185"/>
    </source>
</evidence>
<protein>
    <recommendedName>
        <fullName evidence="12">Probable peptidoglycan glycosyltransferase FtsW</fullName>
        <ecNumber evidence="14">2.4.99.28</ecNumber>
    </recommendedName>
    <alternativeName>
        <fullName evidence="13">Cell division protein FtsW</fullName>
    </alternativeName>
    <alternativeName>
        <fullName evidence="10">Cell wall polymerase</fullName>
    </alternativeName>
    <alternativeName>
        <fullName evidence="9">Peptidoglycan polymerase</fullName>
    </alternativeName>
</protein>
<feature type="transmembrane region" description="Helical" evidence="16">
    <location>
        <begin position="347"/>
        <end position="368"/>
    </location>
</feature>
<evidence type="ECO:0000256" key="13">
    <source>
        <dbReference type="ARBA" id="ARBA00041418"/>
    </source>
</evidence>
<gene>
    <name evidence="17" type="ORF">A2855_02375</name>
</gene>
<keyword evidence="6" id="KW-0573">Peptidoglycan synthesis</keyword>
<dbReference type="InterPro" id="IPR001182">
    <property type="entry name" value="FtsW/RodA"/>
</dbReference>
<evidence type="ECO:0000256" key="15">
    <source>
        <dbReference type="ARBA" id="ARBA00049902"/>
    </source>
</evidence>
<keyword evidence="7 16" id="KW-1133">Transmembrane helix</keyword>
<feature type="transmembrane region" description="Helical" evidence="16">
    <location>
        <begin position="57"/>
        <end position="74"/>
    </location>
</feature>
<organism evidence="17 18">
    <name type="scientific">Candidatus Liptonbacteria bacterium RIFCSPHIGHO2_01_FULL_57_28</name>
    <dbReference type="NCBI Taxonomy" id="1798647"/>
    <lineage>
        <taxon>Bacteria</taxon>
        <taxon>Candidatus Liptoniibacteriota</taxon>
    </lineage>
</organism>
<dbReference type="AlphaFoldDB" id="A0A1G2CB32"/>
<keyword evidence="8 16" id="KW-0472">Membrane</keyword>
<dbReference type="STRING" id="1798647.A2855_02375"/>
<dbReference type="GO" id="GO:0008955">
    <property type="term" value="F:peptidoglycan glycosyltransferase activity"/>
    <property type="evidence" value="ECO:0007669"/>
    <property type="project" value="UniProtKB-EC"/>
</dbReference>
<keyword evidence="3" id="KW-0808">Transferase</keyword>
<dbReference type="PROSITE" id="PS00428">
    <property type="entry name" value="FTSW_RODA_SPOVE"/>
    <property type="match status" value="1"/>
</dbReference>
<reference evidence="17 18" key="1">
    <citation type="journal article" date="2016" name="Nat. Commun.">
        <title>Thousands of microbial genomes shed light on interconnected biogeochemical processes in an aquifer system.</title>
        <authorList>
            <person name="Anantharaman K."/>
            <person name="Brown C.T."/>
            <person name="Hug L.A."/>
            <person name="Sharon I."/>
            <person name="Castelle C.J."/>
            <person name="Probst A.J."/>
            <person name="Thomas B.C."/>
            <person name="Singh A."/>
            <person name="Wilkins M.J."/>
            <person name="Karaoz U."/>
            <person name="Brodie E.L."/>
            <person name="Williams K.H."/>
            <person name="Hubbard S.S."/>
            <person name="Banfield J.F."/>
        </authorList>
    </citation>
    <scope>NUCLEOTIDE SEQUENCE [LARGE SCALE GENOMIC DNA]</scope>
</reference>
<dbReference type="Pfam" id="PF01098">
    <property type="entry name" value="FTSW_RODA_SPOVE"/>
    <property type="match status" value="1"/>
</dbReference>
<evidence type="ECO:0000256" key="7">
    <source>
        <dbReference type="ARBA" id="ARBA00022989"/>
    </source>
</evidence>
<feature type="transmembrane region" description="Helical" evidence="16">
    <location>
        <begin position="123"/>
        <end position="139"/>
    </location>
</feature>
<evidence type="ECO:0000256" key="16">
    <source>
        <dbReference type="SAM" id="Phobius"/>
    </source>
</evidence>
<evidence type="ECO:0000313" key="17">
    <source>
        <dbReference type="EMBL" id="OGY97979.1"/>
    </source>
</evidence>
<proteinExistence type="inferred from homology"/>
<evidence type="ECO:0000256" key="5">
    <source>
        <dbReference type="ARBA" id="ARBA00022960"/>
    </source>
</evidence>